<comment type="caution">
    <text evidence="3">The sequence shown here is derived from an EMBL/GenBank/DDBJ whole genome shotgun (WGS) entry which is preliminary data.</text>
</comment>
<feature type="region of interest" description="Disordered" evidence="1">
    <location>
        <begin position="149"/>
        <end position="174"/>
    </location>
</feature>
<dbReference type="InterPro" id="IPR003615">
    <property type="entry name" value="HNH_nuc"/>
</dbReference>
<organism evidence="3 4">
    <name type="scientific">Corynebacterium marinum</name>
    <dbReference type="NCBI Taxonomy" id="349751"/>
    <lineage>
        <taxon>Bacteria</taxon>
        <taxon>Bacillati</taxon>
        <taxon>Actinomycetota</taxon>
        <taxon>Actinomycetes</taxon>
        <taxon>Mycobacteriales</taxon>
        <taxon>Corynebacteriaceae</taxon>
        <taxon>Corynebacterium</taxon>
    </lineage>
</organism>
<dbReference type="SMART" id="SM00507">
    <property type="entry name" value="HNHc"/>
    <property type="match status" value="1"/>
</dbReference>
<evidence type="ECO:0000256" key="1">
    <source>
        <dbReference type="SAM" id="MobiDB-lite"/>
    </source>
</evidence>
<keyword evidence="3" id="KW-0255">Endonuclease</keyword>
<evidence type="ECO:0000313" key="4">
    <source>
        <dbReference type="Proteomes" id="UP000523614"/>
    </source>
</evidence>
<gene>
    <name evidence="3" type="ORF">GX570_00075</name>
</gene>
<feature type="region of interest" description="Disordered" evidence="1">
    <location>
        <begin position="423"/>
        <end position="450"/>
    </location>
</feature>
<dbReference type="EMBL" id="JAAYYP010000002">
    <property type="protein sequence ID" value="NLF89736.1"/>
    <property type="molecule type" value="Genomic_DNA"/>
</dbReference>
<evidence type="ECO:0000313" key="3">
    <source>
        <dbReference type="EMBL" id="NLF89736.1"/>
    </source>
</evidence>
<keyword evidence="3" id="KW-0378">Hydrolase</keyword>
<evidence type="ECO:0000259" key="2">
    <source>
        <dbReference type="SMART" id="SM00507"/>
    </source>
</evidence>
<sequence>MQPCWTVHNTGDVIAQARQTLTATDYQFWRVCQPVEEIASTADWTTVVATLTRSTGMSRSFITRNLDALYTLDQLPQLRALVEATWVLDMHQLAIIDRAVARAPQGLKGDPFFWATLDTDLVARMTPSRAHQLLPTDKALREVVQSTIRTLQTPADTQPGPADPDQGPVDEDPAPFMRSLPAAEDTLPAGLWIDTLDNGNMRFELTVDQATGTFLSDAITQTARDVDASPAQAMISMLLEGVETTVTCHLYTARDVPGAPVYHPTQGILTEKAAQDLLGMVDSDLNMDEAAHAVTPSYRPTAAIRAFLVGRDWICRWPGCTSTATTGDNDHRINHADGGPTTSANMVMLCRHHHNRKTDVQATYLLDPVTGDVYWHFADGTWAVSQAIGPLAPVEKRWVQTYAQRRGRRDEAAANRALAEEFEAYQARTAPVEKEDADPPVDDDPDPPPF</sequence>
<name>A0A847H8J9_9CORY</name>
<protein>
    <submittedName>
        <fullName evidence="3">HNH endonuclease</fullName>
    </submittedName>
</protein>
<reference evidence="3 4" key="1">
    <citation type="journal article" date="2020" name="Biotechnol. Biofuels">
        <title>New insights from the biogas microbiome by comprehensive genome-resolved metagenomics of nearly 1600 species originating from multiple anaerobic digesters.</title>
        <authorList>
            <person name="Campanaro S."/>
            <person name="Treu L."/>
            <person name="Rodriguez-R L.M."/>
            <person name="Kovalovszki A."/>
            <person name="Ziels R.M."/>
            <person name="Maus I."/>
            <person name="Zhu X."/>
            <person name="Kougias P.G."/>
            <person name="Basile A."/>
            <person name="Luo G."/>
            <person name="Schluter A."/>
            <person name="Konstantinidis K.T."/>
            <person name="Angelidaki I."/>
        </authorList>
    </citation>
    <scope>NUCLEOTIDE SEQUENCE [LARGE SCALE GENOMIC DNA]</scope>
    <source>
        <strain evidence="3">AS06rmzACSIP_235</strain>
    </source>
</reference>
<dbReference type="CDD" id="cd00085">
    <property type="entry name" value="HNHc"/>
    <property type="match status" value="1"/>
</dbReference>
<dbReference type="Gene3D" id="1.10.30.50">
    <property type="match status" value="1"/>
</dbReference>
<dbReference type="Proteomes" id="UP000523614">
    <property type="component" value="Unassembled WGS sequence"/>
</dbReference>
<dbReference type="AlphaFoldDB" id="A0A847H8J9"/>
<feature type="compositionally biased region" description="Acidic residues" evidence="1">
    <location>
        <begin position="435"/>
        <end position="450"/>
    </location>
</feature>
<accession>A0A847H8J9</accession>
<keyword evidence="3" id="KW-0540">Nuclease</keyword>
<proteinExistence type="predicted"/>
<dbReference type="GO" id="GO:0004519">
    <property type="term" value="F:endonuclease activity"/>
    <property type="evidence" value="ECO:0007669"/>
    <property type="project" value="UniProtKB-KW"/>
</dbReference>
<feature type="domain" description="HNH nuclease" evidence="2">
    <location>
        <begin position="303"/>
        <end position="355"/>
    </location>
</feature>